<proteinExistence type="predicted"/>
<dbReference type="EMBL" id="HBIB01009026">
    <property type="protein sequence ID" value="CAE0243460.1"/>
    <property type="molecule type" value="Transcribed_RNA"/>
</dbReference>
<evidence type="ECO:0000313" key="3">
    <source>
        <dbReference type="EMBL" id="CAE0243460.1"/>
    </source>
</evidence>
<dbReference type="AlphaFoldDB" id="A0A7S3D310"/>
<feature type="region of interest" description="Disordered" evidence="1">
    <location>
        <begin position="37"/>
        <end position="65"/>
    </location>
</feature>
<dbReference type="EMBL" id="HBIB01009015">
    <property type="protein sequence ID" value="CAE0243452.1"/>
    <property type="molecule type" value="Transcribed_RNA"/>
</dbReference>
<organism evidence="3">
    <name type="scientific">Palpitomonas bilix</name>
    <dbReference type="NCBI Taxonomy" id="652834"/>
    <lineage>
        <taxon>Eukaryota</taxon>
        <taxon>Eukaryota incertae sedis</taxon>
    </lineage>
</organism>
<name>A0A7S3D310_9EUKA</name>
<reference evidence="3" key="1">
    <citation type="submission" date="2021-01" db="EMBL/GenBank/DDBJ databases">
        <authorList>
            <person name="Corre E."/>
            <person name="Pelletier E."/>
            <person name="Niang G."/>
            <person name="Scheremetjew M."/>
            <person name="Finn R."/>
            <person name="Kale V."/>
            <person name="Holt S."/>
            <person name="Cochrane G."/>
            <person name="Meng A."/>
            <person name="Brown T."/>
            <person name="Cohen L."/>
        </authorList>
    </citation>
    <scope>NUCLEOTIDE SEQUENCE</scope>
    <source>
        <strain evidence="3">NIES-2562</strain>
    </source>
</reference>
<accession>A0A7S3D310</accession>
<evidence type="ECO:0000256" key="1">
    <source>
        <dbReference type="SAM" id="MobiDB-lite"/>
    </source>
</evidence>
<protein>
    <submittedName>
        <fullName evidence="3">Uncharacterized protein</fullName>
    </submittedName>
</protein>
<gene>
    <name evidence="2" type="ORF">PBIL07802_LOCUS5620</name>
    <name evidence="3" type="ORF">PBIL07802_LOCUS5628</name>
</gene>
<evidence type="ECO:0000313" key="2">
    <source>
        <dbReference type="EMBL" id="CAE0243452.1"/>
    </source>
</evidence>
<sequence>MTTEKRSWDTMLEEAALTREDSKEGILLSADAFRLDVDRGGSGERGGGREGAEKRGTKRGSSVDEIRMNSSLTASHLEGEEGTEFVLQSLARPYNLRALSPADAASWQIAIRDAMDPPLWWKKGNFDVLEESIFTSFHNPAISILSYSCAMPVWCICRGHISHTPTGTEYKWTYGRSAHVRLRAGKLAMFSGSDTVFPVFVLAMSSVNETFTLTHDELRQCGAPMPRRGGDGLPISGGTEAICLHLSEEREEKRQGGNNDDEDSEVGATLVLSPRHINVMQRAINVHSSFKDHLDSHREFLGMNKEEGEQPDDD</sequence>